<dbReference type="EMBL" id="MVHD01000012">
    <property type="protein sequence ID" value="OQZ91142.1"/>
    <property type="molecule type" value="Genomic_DNA"/>
</dbReference>
<keyword evidence="3" id="KW-1185">Reference proteome</keyword>
<gene>
    <name evidence="2" type="ORF">BST11_09910</name>
</gene>
<feature type="compositionally biased region" description="Basic and acidic residues" evidence="1">
    <location>
        <begin position="9"/>
        <end position="21"/>
    </location>
</feature>
<evidence type="ECO:0008006" key="4">
    <source>
        <dbReference type="Google" id="ProtNLM"/>
    </source>
</evidence>
<proteinExistence type="predicted"/>
<organism evidence="2 3">
    <name type="scientific">Mycobacterium alsense</name>
    <dbReference type="NCBI Taxonomy" id="324058"/>
    <lineage>
        <taxon>Bacteria</taxon>
        <taxon>Bacillati</taxon>
        <taxon>Actinomycetota</taxon>
        <taxon>Actinomycetes</taxon>
        <taxon>Mycobacteriales</taxon>
        <taxon>Mycobacteriaceae</taxon>
        <taxon>Mycobacterium</taxon>
    </lineage>
</organism>
<feature type="region of interest" description="Disordered" evidence="1">
    <location>
        <begin position="1"/>
        <end position="21"/>
    </location>
</feature>
<name>A0ABX3RCM5_9MYCO</name>
<accession>A0ABX3RCM5</accession>
<dbReference type="Proteomes" id="UP000192319">
    <property type="component" value="Unassembled WGS sequence"/>
</dbReference>
<protein>
    <recommendedName>
        <fullName evidence="4">Prevent-host-death protein</fullName>
    </recommendedName>
</protein>
<evidence type="ECO:0000256" key="1">
    <source>
        <dbReference type="SAM" id="MobiDB-lite"/>
    </source>
</evidence>
<comment type="caution">
    <text evidence="2">The sequence shown here is derived from an EMBL/GenBank/DDBJ whole genome shotgun (WGS) entry which is preliminary data.</text>
</comment>
<reference evidence="2 3" key="1">
    <citation type="submission" date="2017-02" db="EMBL/GenBank/DDBJ databases">
        <title>The new phylogeny of genus Mycobacterium.</title>
        <authorList>
            <person name="Tortoli E."/>
            <person name="Trovato A."/>
            <person name="Cirillo D.M."/>
        </authorList>
    </citation>
    <scope>NUCLEOTIDE SEQUENCE [LARGE SCALE GENOMIC DNA]</scope>
    <source>
        <strain evidence="2 3">DSM 45230</strain>
    </source>
</reference>
<sequence length="87" mass="9818">MRVLPNRSLKRELRNNSGETMRRLDQGESFVVTRNGIAVGELSPLHRRQFISAEAAFAAFRGAPRVRSDRLRADLDRVASQDITPRG</sequence>
<evidence type="ECO:0000313" key="2">
    <source>
        <dbReference type="EMBL" id="OQZ91142.1"/>
    </source>
</evidence>
<evidence type="ECO:0000313" key="3">
    <source>
        <dbReference type="Proteomes" id="UP000192319"/>
    </source>
</evidence>